<gene>
    <name evidence="6" type="ORF">M0812_06825</name>
</gene>
<dbReference type="SUPFAM" id="SSF54001">
    <property type="entry name" value="Cysteine proteinases"/>
    <property type="match status" value="1"/>
</dbReference>
<feature type="region of interest" description="Disordered" evidence="4">
    <location>
        <begin position="253"/>
        <end position="275"/>
    </location>
</feature>
<dbReference type="PANTHER" id="PTHR47764">
    <property type="entry name" value="UBIQUITIN-LIKE-SPECIFIC PROTEASE 2B-RELATED"/>
    <property type="match status" value="1"/>
</dbReference>
<evidence type="ECO:0000256" key="1">
    <source>
        <dbReference type="ARBA" id="ARBA00005234"/>
    </source>
</evidence>
<dbReference type="InterPro" id="IPR038765">
    <property type="entry name" value="Papain-like_cys_pep_sf"/>
</dbReference>
<proteinExistence type="inferred from homology"/>
<dbReference type="InterPro" id="IPR003653">
    <property type="entry name" value="Peptidase_C48_C"/>
</dbReference>
<evidence type="ECO:0000259" key="5">
    <source>
        <dbReference type="PROSITE" id="PS50600"/>
    </source>
</evidence>
<feature type="region of interest" description="Disordered" evidence="4">
    <location>
        <begin position="176"/>
        <end position="228"/>
    </location>
</feature>
<dbReference type="PANTHER" id="PTHR47764:SF2">
    <property type="entry name" value="UBIQUITIN-LIKE PROTEASE FAMILY PROFILE DOMAIN-CONTAINING PROTEIN"/>
    <property type="match status" value="1"/>
</dbReference>
<evidence type="ECO:0000313" key="7">
    <source>
        <dbReference type="Proteomes" id="UP001146793"/>
    </source>
</evidence>
<dbReference type="EMBL" id="JANTQA010000012">
    <property type="protein sequence ID" value="KAJ3450641.1"/>
    <property type="molecule type" value="Genomic_DNA"/>
</dbReference>
<dbReference type="GO" id="GO:0006508">
    <property type="term" value="P:proteolysis"/>
    <property type="evidence" value="ECO:0007669"/>
    <property type="project" value="UniProtKB-KW"/>
</dbReference>
<evidence type="ECO:0000313" key="6">
    <source>
        <dbReference type="EMBL" id="KAJ3450641.1"/>
    </source>
</evidence>
<dbReference type="Gene3D" id="1.10.418.20">
    <property type="match status" value="1"/>
</dbReference>
<dbReference type="PROSITE" id="PS50600">
    <property type="entry name" value="ULP_PROTEASE"/>
    <property type="match status" value="1"/>
</dbReference>
<reference evidence="6" key="1">
    <citation type="submission" date="2022-08" db="EMBL/GenBank/DDBJ databases">
        <title>Novel sulphate-reducing endosymbionts in the free-living metamonad Anaeramoeba.</title>
        <authorList>
            <person name="Jerlstrom-Hultqvist J."/>
            <person name="Cepicka I."/>
            <person name="Gallot-Lavallee L."/>
            <person name="Salas-Leiva D."/>
            <person name="Curtis B.A."/>
            <person name="Zahonova K."/>
            <person name="Pipaliya S."/>
            <person name="Dacks J."/>
            <person name="Roger A.J."/>
        </authorList>
    </citation>
    <scope>NUCLEOTIDE SEQUENCE</scope>
    <source>
        <strain evidence="6">Busselton2</strain>
    </source>
</reference>
<keyword evidence="3" id="KW-0378">Hydrolase</keyword>
<feature type="compositionally biased region" description="Basic and acidic residues" evidence="4">
    <location>
        <begin position="264"/>
        <end position="275"/>
    </location>
</feature>
<protein>
    <submittedName>
        <fullName evidence="6">Ubiquitin-like protease</fullName>
    </submittedName>
</protein>
<comment type="caution">
    <text evidence="6">The sequence shown here is derived from an EMBL/GenBank/DDBJ whole genome shotgun (WGS) entry which is preliminary data.</text>
</comment>
<feature type="domain" description="Ubiquitin-like protease family profile" evidence="5">
    <location>
        <begin position="312"/>
        <end position="476"/>
    </location>
</feature>
<sequence>MKNLTKSQNGLRETNYLKISKKRQNFLFNKISKIQKTQKNFKVDSKQTTRKKRDRIKRNDLMRFQEYFSNISLPDQITIITQRKQRNMRKRKNKLKDKIHTITKTKKTKKKQRTTKKKDHVINLIQELTKSQIPTLKNKEFPKKSPKANEIEFIGEKTIKKNKATNIKDTKFLHEGQMKGHQESQIPKQTTPKNNTKIIDLTHSEDKGADKDKDKGKDNQTEKETIQTNKKKIKKTLFKEGFKVNEIAKQTQPLSTDCKKKGKQTQEKNQKMEKSTNIETKLKKSKKKNEIQNTTILCYPPKGMRNRKMDVVRINKFDLESLNPNEMISDSIINFYLKYLELKIIKSAKIQFFNSFLFSKLDDLLTDQEKMQRYTNKLQLKKKDFWILPINQSHHWFTLVICYPFDTKRSAILLFDSLSRHKKHFVINKIQKFIKLQAKISREEEFEPLKTICCKVPKQNNGSDCGLFLLKYIKKFFSNLPSEQEFLKKKFQFNSEDWFNPNNIKKKRKKLQLLINNLSSSKVEK</sequence>
<keyword evidence="2 6" id="KW-0645">Protease</keyword>
<dbReference type="AlphaFoldDB" id="A0AAV8ACI0"/>
<comment type="similarity">
    <text evidence="1">Belongs to the peptidase C48 family.</text>
</comment>
<dbReference type="Gene3D" id="3.30.310.130">
    <property type="entry name" value="Ubiquitin-related"/>
    <property type="match status" value="1"/>
</dbReference>
<dbReference type="Proteomes" id="UP001146793">
    <property type="component" value="Unassembled WGS sequence"/>
</dbReference>
<feature type="compositionally biased region" description="Basic and acidic residues" evidence="4">
    <location>
        <begin position="200"/>
        <end position="225"/>
    </location>
</feature>
<evidence type="ECO:0000256" key="3">
    <source>
        <dbReference type="ARBA" id="ARBA00022801"/>
    </source>
</evidence>
<evidence type="ECO:0000256" key="4">
    <source>
        <dbReference type="SAM" id="MobiDB-lite"/>
    </source>
</evidence>
<dbReference type="Pfam" id="PF02902">
    <property type="entry name" value="Peptidase_C48"/>
    <property type="match status" value="1"/>
</dbReference>
<feature type="compositionally biased region" description="Polar residues" evidence="4">
    <location>
        <begin position="183"/>
        <end position="197"/>
    </location>
</feature>
<name>A0AAV8ACI0_9EUKA</name>
<organism evidence="6 7">
    <name type="scientific">Anaeramoeba flamelloides</name>
    <dbReference type="NCBI Taxonomy" id="1746091"/>
    <lineage>
        <taxon>Eukaryota</taxon>
        <taxon>Metamonada</taxon>
        <taxon>Anaeramoebidae</taxon>
        <taxon>Anaeramoeba</taxon>
    </lineage>
</organism>
<evidence type="ECO:0000256" key="2">
    <source>
        <dbReference type="ARBA" id="ARBA00022670"/>
    </source>
</evidence>
<accession>A0AAV8ACI0</accession>
<dbReference type="GO" id="GO:0008234">
    <property type="term" value="F:cysteine-type peptidase activity"/>
    <property type="evidence" value="ECO:0007669"/>
    <property type="project" value="InterPro"/>
</dbReference>